<gene>
    <name evidence="2" type="ORF">DBV15_06073</name>
</gene>
<name>A0A4S2L0E2_9HYME</name>
<keyword evidence="3" id="KW-1185">Reference proteome</keyword>
<evidence type="ECO:0000256" key="1">
    <source>
        <dbReference type="SAM" id="MobiDB-lite"/>
    </source>
</evidence>
<dbReference type="EMBL" id="QBLH01000387">
    <property type="protein sequence ID" value="TGZ55920.1"/>
    <property type="molecule type" value="Genomic_DNA"/>
</dbReference>
<accession>A0A4S2L0E2</accession>
<proteinExistence type="predicted"/>
<organism evidence="2 3">
    <name type="scientific">Temnothorax longispinosus</name>
    <dbReference type="NCBI Taxonomy" id="300112"/>
    <lineage>
        <taxon>Eukaryota</taxon>
        <taxon>Metazoa</taxon>
        <taxon>Ecdysozoa</taxon>
        <taxon>Arthropoda</taxon>
        <taxon>Hexapoda</taxon>
        <taxon>Insecta</taxon>
        <taxon>Pterygota</taxon>
        <taxon>Neoptera</taxon>
        <taxon>Endopterygota</taxon>
        <taxon>Hymenoptera</taxon>
        <taxon>Apocrita</taxon>
        <taxon>Aculeata</taxon>
        <taxon>Formicoidea</taxon>
        <taxon>Formicidae</taxon>
        <taxon>Myrmicinae</taxon>
        <taxon>Temnothorax</taxon>
    </lineage>
</organism>
<protein>
    <submittedName>
        <fullName evidence="2">Uncharacterized protein</fullName>
    </submittedName>
</protein>
<dbReference type="AlphaFoldDB" id="A0A4S2L0E2"/>
<evidence type="ECO:0000313" key="3">
    <source>
        <dbReference type="Proteomes" id="UP000310200"/>
    </source>
</evidence>
<dbReference type="Proteomes" id="UP000310200">
    <property type="component" value="Unassembled WGS sequence"/>
</dbReference>
<feature type="region of interest" description="Disordered" evidence="1">
    <location>
        <begin position="311"/>
        <end position="331"/>
    </location>
</feature>
<feature type="compositionally biased region" description="Polar residues" evidence="1">
    <location>
        <begin position="315"/>
        <end position="324"/>
    </location>
</feature>
<reference evidence="2 3" key="1">
    <citation type="journal article" date="2019" name="Philos. Trans. R. Soc. Lond., B, Biol. Sci.">
        <title>Ant behaviour and brain gene expression of defending hosts depend on the ecological success of the intruding social parasite.</title>
        <authorList>
            <person name="Kaur R."/>
            <person name="Stoldt M."/>
            <person name="Jongepier E."/>
            <person name="Feldmeyer B."/>
            <person name="Menzel F."/>
            <person name="Bornberg-Bauer E."/>
            <person name="Foitzik S."/>
        </authorList>
    </citation>
    <scope>NUCLEOTIDE SEQUENCE [LARGE SCALE GENOMIC DNA]</scope>
    <source>
        <tissue evidence="2">Whole body</tissue>
    </source>
</reference>
<comment type="caution">
    <text evidence="2">The sequence shown here is derived from an EMBL/GenBank/DDBJ whole genome shotgun (WGS) entry which is preliminary data.</text>
</comment>
<sequence>MNIPTTKRVEAQVQKLFEIAVRKPPIINVAKHVKKDNLRPILFNKINRLLFINITNILDARCSERQLTKAVRFFGTIRRTYIDNDGRRHLRGFVFPAMIAGHDRPRRVGHGQMKEILRKDREHFARIQNLDRVDSNFFAHFVATVTSLSASCTPRENVVDRRECLGEVIFNETDAGIGIAAILRNATGSPDRILSFGNIVEKQMETKIENARFPYDALVATAAARFQASNNRSTRWALKLMKEILRKDREHFARIQNLDRVDTDFSLGLDSFIGNINLHSSSSVVGIRRTVRDFLPLASKSLSGSVSTMGSSLVPNTMTRSPSRPTAADTLPSECSRSCAIEVFLEFRSDTHGDITEGRKNLWFNRTMNGVIAEVLQQQSHNFVAIRKHLAFECTTDITGETNRRAAHLIFGIVLQAETEEFELNMASKAVIITSDICGASSGVTLRNTDCKVAQSNDCKSLYWARSEWLCMCDSICNTCCSRSSITIVSLIAASGIISHMRPNVHAAVSRTTTLLSYISSMRVGMACSTNGFNVAGSKPPRIEPNAIKAASLYLQS</sequence>
<evidence type="ECO:0000313" key="2">
    <source>
        <dbReference type="EMBL" id="TGZ55920.1"/>
    </source>
</evidence>